<evidence type="ECO:0000256" key="4">
    <source>
        <dbReference type="ARBA" id="ARBA00022842"/>
    </source>
</evidence>
<organism evidence="6 7">
    <name type="scientific">Reinekea forsetii</name>
    <dbReference type="NCBI Taxonomy" id="1336806"/>
    <lineage>
        <taxon>Bacteria</taxon>
        <taxon>Pseudomonadati</taxon>
        <taxon>Pseudomonadota</taxon>
        <taxon>Gammaproteobacteria</taxon>
        <taxon>Oceanospirillales</taxon>
        <taxon>Saccharospirillaceae</taxon>
        <taxon>Reinekea</taxon>
    </lineage>
</organism>
<dbReference type="InterPro" id="IPR023214">
    <property type="entry name" value="HAD_sf"/>
</dbReference>
<dbReference type="NCBIfam" id="TIGR01509">
    <property type="entry name" value="HAD-SF-IA-v3"/>
    <property type="match status" value="1"/>
</dbReference>
<evidence type="ECO:0000256" key="1">
    <source>
        <dbReference type="ARBA" id="ARBA00001946"/>
    </source>
</evidence>
<comment type="cofactor">
    <cofactor evidence="1">
        <name>Mg(2+)</name>
        <dbReference type="ChEBI" id="CHEBI:18420"/>
    </cofactor>
</comment>
<comment type="similarity">
    <text evidence="2">Belongs to the HAD-like hydrolase superfamily. CbbY/CbbZ/Gph/YieH family.</text>
</comment>
<evidence type="ECO:0000313" key="7">
    <source>
        <dbReference type="Proteomes" id="UP000229757"/>
    </source>
</evidence>
<dbReference type="InterPro" id="IPR041492">
    <property type="entry name" value="HAD_2"/>
</dbReference>
<dbReference type="GO" id="GO:0003824">
    <property type="term" value="F:catalytic activity"/>
    <property type="evidence" value="ECO:0007669"/>
    <property type="project" value="UniProtKB-ARBA"/>
</dbReference>
<evidence type="ECO:0000313" key="6">
    <source>
        <dbReference type="EMBL" id="ATX76936.1"/>
    </source>
</evidence>
<dbReference type="CDD" id="cd07505">
    <property type="entry name" value="HAD_BPGM-like"/>
    <property type="match status" value="1"/>
</dbReference>
<evidence type="ECO:0000256" key="3">
    <source>
        <dbReference type="ARBA" id="ARBA00022723"/>
    </source>
</evidence>
<sequence length="214" mass="23492">MDGVLLDSERLVQDVFSQLMTEQGVMADPAARYLETVGMNHQGIVQWYLQYVDTLELAEHYCSLVGARYRSRASEELELKEGVIEALNSVADAHLPQMVVTSSPNASARQKLAQFGLNSYFEHLIGGDQVSQGKPHPEPYLSGCNLLSVDPARVLIIEDSANGVASGLAAGCMVVHVPDLIDTNPEWQDSIYDALDSLASFPRWLAMQRGGDWL</sequence>
<dbReference type="InterPro" id="IPR036412">
    <property type="entry name" value="HAD-like_sf"/>
</dbReference>
<dbReference type="Gene3D" id="3.40.50.1000">
    <property type="entry name" value="HAD superfamily/HAD-like"/>
    <property type="match status" value="1"/>
</dbReference>
<proteinExistence type="inferred from homology"/>
<evidence type="ECO:0000256" key="2">
    <source>
        <dbReference type="ARBA" id="ARBA00006171"/>
    </source>
</evidence>
<dbReference type="EMBL" id="CP011797">
    <property type="protein sequence ID" value="ATX76936.1"/>
    <property type="molecule type" value="Genomic_DNA"/>
</dbReference>
<reference evidence="6 7" key="1">
    <citation type="journal article" date="2017" name="Environ. Microbiol.">
        <title>Genomic and physiological analyses of 'Reinekea forsetii' reveal a versatile opportunistic lifestyle during spring algae blooms.</title>
        <authorList>
            <person name="Avci B."/>
            <person name="Hahnke R.L."/>
            <person name="Chafee M."/>
            <person name="Fischer T."/>
            <person name="Gruber-Vodicka H."/>
            <person name="Tegetmeyer H.E."/>
            <person name="Harder J."/>
            <person name="Fuchs B.M."/>
            <person name="Amann R.I."/>
            <person name="Teeling H."/>
        </authorList>
    </citation>
    <scope>NUCLEOTIDE SEQUENCE [LARGE SCALE GENOMIC DNA]</scope>
    <source>
        <strain evidence="6 7">Hel1_31_D35</strain>
    </source>
</reference>
<keyword evidence="3" id="KW-0479">Metal-binding</keyword>
<dbReference type="PANTHER" id="PTHR46193:SF18">
    <property type="entry name" value="HEXITOL PHOSPHATASE B"/>
    <property type="match status" value="1"/>
</dbReference>
<dbReference type="SUPFAM" id="SSF56784">
    <property type="entry name" value="HAD-like"/>
    <property type="match status" value="1"/>
</dbReference>
<dbReference type="InterPro" id="IPR006439">
    <property type="entry name" value="HAD-SF_hydro_IA"/>
</dbReference>
<keyword evidence="5" id="KW-0119">Carbohydrate metabolism</keyword>
<dbReference type="Proteomes" id="UP000229757">
    <property type="component" value="Chromosome"/>
</dbReference>
<dbReference type="AlphaFoldDB" id="A0A2K8KW02"/>
<dbReference type="InterPro" id="IPR051600">
    <property type="entry name" value="Beta-PGM-like"/>
</dbReference>
<name>A0A2K8KW02_9GAMM</name>
<dbReference type="KEGG" id="rfo:REIFOR_01798"/>
<keyword evidence="7" id="KW-1185">Reference proteome</keyword>
<keyword evidence="4" id="KW-0460">Magnesium</keyword>
<evidence type="ECO:0000256" key="5">
    <source>
        <dbReference type="ARBA" id="ARBA00023277"/>
    </source>
</evidence>
<dbReference type="PANTHER" id="PTHR46193">
    <property type="entry name" value="6-PHOSPHOGLUCONATE PHOSPHATASE"/>
    <property type="match status" value="1"/>
</dbReference>
<accession>A0A2K8KW02</accession>
<dbReference type="GO" id="GO:0046872">
    <property type="term" value="F:metal ion binding"/>
    <property type="evidence" value="ECO:0007669"/>
    <property type="project" value="UniProtKB-KW"/>
</dbReference>
<dbReference type="Pfam" id="PF13419">
    <property type="entry name" value="HAD_2"/>
    <property type="match status" value="1"/>
</dbReference>
<dbReference type="Gene3D" id="1.10.150.240">
    <property type="entry name" value="Putative phosphatase, domain 2"/>
    <property type="match status" value="1"/>
</dbReference>
<dbReference type="InterPro" id="IPR023198">
    <property type="entry name" value="PGP-like_dom2"/>
</dbReference>
<protein>
    <submittedName>
        <fullName evidence="6">CbbY family protein</fullName>
    </submittedName>
</protein>
<gene>
    <name evidence="6" type="ORF">REIFOR_01798</name>
</gene>